<dbReference type="AlphaFoldDB" id="A0A644ZMW2"/>
<dbReference type="NCBIfam" id="TIGR03082">
    <property type="entry name" value="Gneg_AbrB_dup"/>
    <property type="match status" value="1"/>
</dbReference>
<reference evidence="2" key="1">
    <citation type="submission" date="2019-08" db="EMBL/GenBank/DDBJ databases">
        <authorList>
            <person name="Kucharzyk K."/>
            <person name="Murdoch R.W."/>
            <person name="Higgins S."/>
            <person name="Loffler F."/>
        </authorList>
    </citation>
    <scope>NUCLEOTIDE SEQUENCE</scope>
</reference>
<keyword evidence="1" id="KW-0472">Membrane</keyword>
<evidence type="ECO:0008006" key="3">
    <source>
        <dbReference type="Google" id="ProtNLM"/>
    </source>
</evidence>
<accession>A0A644ZMW2</accession>
<keyword evidence="1" id="KW-0812">Transmembrane</keyword>
<dbReference type="InterPro" id="IPR017516">
    <property type="entry name" value="AbrB_dup"/>
</dbReference>
<sequence>MTDLLLTFLLGLVGGLLFLNWKVPAGAMVGAMLFVAVFSILTGRAEMPADVRVLTQLVAGAYIGSSIQYKDVLALRRILLPALLMISLMISLDIAMGFLLYRLTSLDLATALMACAPGGLMDISLISADVGANSSSVAKFATLVGCSTCDSIFEEPGKRSSPDSV</sequence>
<dbReference type="GO" id="GO:0016020">
    <property type="term" value="C:membrane"/>
    <property type="evidence" value="ECO:0007669"/>
    <property type="project" value="InterPro"/>
</dbReference>
<gene>
    <name evidence="2" type="ORF">SDC9_88935</name>
</gene>
<evidence type="ECO:0000313" key="2">
    <source>
        <dbReference type="EMBL" id="MPM42270.1"/>
    </source>
</evidence>
<comment type="caution">
    <text evidence="2">The sequence shown here is derived from an EMBL/GenBank/DDBJ whole genome shotgun (WGS) entry which is preliminary data.</text>
</comment>
<evidence type="ECO:0000256" key="1">
    <source>
        <dbReference type="SAM" id="Phobius"/>
    </source>
</evidence>
<dbReference type="EMBL" id="VSSQ01009668">
    <property type="protein sequence ID" value="MPM42270.1"/>
    <property type="molecule type" value="Genomic_DNA"/>
</dbReference>
<dbReference type="PANTHER" id="PTHR38457:SF1">
    <property type="entry name" value="REGULATOR ABRB-RELATED"/>
    <property type="match status" value="1"/>
</dbReference>
<dbReference type="PANTHER" id="PTHR38457">
    <property type="entry name" value="REGULATOR ABRB-RELATED"/>
    <property type="match status" value="1"/>
</dbReference>
<dbReference type="Pfam" id="PF05145">
    <property type="entry name" value="AbrB"/>
    <property type="match status" value="1"/>
</dbReference>
<name>A0A644ZMW2_9ZZZZ</name>
<organism evidence="2">
    <name type="scientific">bioreactor metagenome</name>
    <dbReference type="NCBI Taxonomy" id="1076179"/>
    <lineage>
        <taxon>unclassified sequences</taxon>
        <taxon>metagenomes</taxon>
        <taxon>ecological metagenomes</taxon>
    </lineage>
</organism>
<proteinExistence type="predicted"/>
<dbReference type="InterPro" id="IPR007820">
    <property type="entry name" value="AbrB_fam"/>
</dbReference>
<protein>
    <recommendedName>
        <fullName evidence="3">Ammonia monooxygenase</fullName>
    </recommendedName>
</protein>
<feature type="transmembrane region" description="Helical" evidence="1">
    <location>
        <begin position="78"/>
        <end position="101"/>
    </location>
</feature>
<keyword evidence="1" id="KW-1133">Transmembrane helix</keyword>
<feature type="transmembrane region" description="Helical" evidence="1">
    <location>
        <begin position="25"/>
        <end position="43"/>
    </location>
</feature>
<dbReference type="GO" id="GO:0010468">
    <property type="term" value="P:regulation of gene expression"/>
    <property type="evidence" value="ECO:0007669"/>
    <property type="project" value="InterPro"/>
</dbReference>